<dbReference type="AlphaFoldDB" id="A0A1X7VRY3"/>
<dbReference type="InParanoid" id="A0A1X7VRY3"/>
<protein>
    <submittedName>
        <fullName evidence="1">Uncharacterized protein</fullName>
    </submittedName>
</protein>
<name>A0A1X7VRY3_AMPQE</name>
<proteinExistence type="predicted"/>
<evidence type="ECO:0000313" key="1">
    <source>
        <dbReference type="EnsemblMetazoa" id="Aqu2.1.42580_001"/>
    </source>
</evidence>
<reference evidence="1" key="1">
    <citation type="submission" date="2017-05" db="UniProtKB">
        <authorList>
            <consortium name="EnsemblMetazoa"/>
        </authorList>
    </citation>
    <scope>IDENTIFICATION</scope>
</reference>
<organism evidence="1">
    <name type="scientific">Amphimedon queenslandica</name>
    <name type="common">Sponge</name>
    <dbReference type="NCBI Taxonomy" id="400682"/>
    <lineage>
        <taxon>Eukaryota</taxon>
        <taxon>Metazoa</taxon>
        <taxon>Porifera</taxon>
        <taxon>Demospongiae</taxon>
        <taxon>Heteroscleromorpha</taxon>
        <taxon>Haplosclerida</taxon>
        <taxon>Niphatidae</taxon>
        <taxon>Amphimedon</taxon>
    </lineage>
</organism>
<accession>A0A1X7VRY3</accession>
<dbReference type="EnsemblMetazoa" id="Aqu2.1.42580_001">
    <property type="protein sequence ID" value="Aqu2.1.42580_001"/>
    <property type="gene ID" value="Aqu2.1.42580"/>
</dbReference>
<sequence>AAISSSSLSAASLSLARYSLEIGDGREVEIGTLTLLFCFSAISLLTVSARSCNLL</sequence>